<proteinExistence type="predicted"/>
<dbReference type="RefSeq" id="WP_166215628.1">
    <property type="nucleotide sequence ID" value="NZ_CP088288.1"/>
</dbReference>
<accession>A0A973W337</accession>
<organism evidence="1">
    <name type="scientific">Bradyrhizobium septentrionale</name>
    <dbReference type="NCBI Taxonomy" id="1404411"/>
    <lineage>
        <taxon>Bacteria</taxon>
        <taxon>Pseudomonadati</taxon>
        <taxon>Pseudomonadota</taxon>
        <taxon>Alphaproteobacteria</taxon>
        <taxon>Hyphomicrobiales</taxon>
        <taxon>Nitrobacteraceae</taxon>
        <taxon>Bradyrhizobium</taxon>
    </lineage>
</organism>
<sequence length="59" mass="6751">MSTAYHAYILGPDGHIQNRVDVLCDDDEEATRMAEQLVDGHDVELWQGARMLATFRMKE</sequence>
<name>A0A973W337_9BRAD</name>
<dbReference type="EMBL" id="JAAOLE020000001">
    <property type="protein sequence ID" value="NVI46204.1"/>
    <property type="molecule type" value="Genomic_DNA"/>
</dbReference>
<evidence type="ECO:0000313" key="1">
    <source>
        <dbReference type="EMBL" id="NVI46204.1"/>
    </source>
</evidence>
<protein>
    <submittedName>
        <fullName evidence="1">Uncharacterized protein</fullName>
    </submittedName>
</protein>
<dbReference type="AlphaFoldDB" id="A0A973W337"/>
<gene>
    <name evidence="1" type="ORF">HAP48_025240</name>
</gene>
<comment type="caution">
    <text evidence="1">The sequence shown here is derived from an EMBL/GenBank/DDBJ whole genome shotgun (WGS) entry which is preliminary data.</text>
</comment>
<reference evidence="1" key="1">
    <citation type="submission" date="2020-06" db="EMBL/GenBank/DDBJ databases">
        <title>Whole Genome Sequence of Bradyrhizobium sp. Strain 1S1.</title>
        <authorList>
            <person name="Bromfield E.S.P."/>
            <person name="Cloutier S."/>
        </authorList>
    </citation>
    <scope>NUCLEOTIDE SEQUENCE [LARGE SCALE GENOMIC DNA]</scope>
    <source>
        <strain evidence="1">1S1</strain>
    </source>
</reference>